<feature type="domain" description="Ig-like" evidence="1">
    <location>
        <begin position="638"/>
        <end position="675"/>
    </location>
</feature>
<dbReference type="Pfam" id="PF19077">
    <property type="entry name" value="Big_13"/>
    <property type="match status" value="2"/>
</dbReference>
<evidence type="ECO:0000259" key="2">
    <source>
        <dbReference type="Pfam" id="PF19077"/>
    </source>
</evidence>
<evidence type="ECO:0000259" key="1">
    <source>
        <dbReference type="Pfam" id="PF12245"/>
    </source>
</evidence>
<dbReference type="InterPro" id="IPR039329">
    <property type="entry name" value="SIAE"/>
</dbReference>
<evidence type="ECO:0008006" key="6">
    <source>
        <dbReference type="Google" id="ProtNLM"/>
    </source>
</evidence>
<dbReference type="RefSeq" id="WP_093996060.1">
    <property type="nucleotide sequence ID" value="NZ_FXYD01000002.1"/>
</dbReference>
<feature type="domain" description="Biofilm-associated protein BapA-like prefix-like" evidence="3">
    <location>
        <begin position="37"/>
        <end position="97"/>
    </location>
</feature>
<evidence type="ECO:0000313" key="5">
    <source>
        <dbReference type="Proteomes" id="UP000203464"/>
    </source>
</evidence>
<reference evidence="5" key="1">
    <citation type="submission" date="2017-05" db="EMBL/GenBank/DDBJ databases">
        <authorList>
            <person name="Rodrigo-Torres L."/>
            <person name="Arahal R. D."/>
            <person name="Lucena T."/>
        </authorList>
    </citation>
    <scope>NUCLEOTIDE SEQUENCE [LARGE SCALE GENOMIC DNA]</scope>
    <source>
        <strain evidence="5">CECT 8868</strain>
    </source>
</reference>
<accession>A0A238K5M0</accession>
<dbReference type="OrthoDB" id="7858035at2"/>
<dbReference type="InterPro" id="IPR048051">
    <property type="entry name" value="BapA-like_prefix-like"/>
</dbReference>
<dbReference type="Proteomes" id="UP000203464">
    <property type="component" value="Unassembled WGS sequence"/>
</dbReference>
<dbReference type="InterPro" id="IPR022038">
    <property type="entry name" value="Ig-like_bact"/>
</dbReference>
<gene>
    <name evidence="4" type="ORF">OCA8868_01671</name>
</gene>
<evidence type="ECO:0000313" key="4">
    <source>
        <dbReference type="EMBL" id="SMX38083.1"/>
    </source>
</evidence>
<evidence type="ECO:0000259" key="3">
    <source>
        <dbReference type="Pfam" id="PF22783"/>
    </source>
</evidence>
<dbReference type="PANTHER" id="PTHR22901:SF0">
    <property type="entry name" value="SIALATE O-ACETYLESTERASE"/>
    <property type="match status" value="1"/>
</dbReference>
<dbReference type="GO" id="GO:0005975">
    <property type="term" value="P:carbohydrate metabolic process"/>
    <property type="evidence" value="ECO:0007669"/>
    <property type="project" value="TreeGrafter"/>
</dbReference>
<keyword evidence="5" id="KW-1185">Reference proteome</keyword>
<dbReference type="EMBL" id="FXYD01000002">
    <property type="protein sequence ID" value="SMX38083.1"/>
    <property type="molecule type" value="Genomic_DNA"/>
</dbReference>
<protein>
    <recommendedName>
        <fullName evidence="6">HYR domain protein</fullName>
    </recommendedName>
</protein>
<dbReference type="AlphaFoldDB" id="A0A238K5M0"/>
<dbReference type="Gene3D" id="2.60.40.10">
    <property type="entry name" value="Immunoglobulins"/>
    <property type="match status" value="7"/>
</dbReference>
<dbReference type="NCBIfam" id="NF033510">
    <property type="entry name" value="Ca_tandemer"/>
    <property type="match status" value="7"/>
</dbReference>
<feature type="domain" description="Bacterial Ig-like" evidence="2">
    <location>
        <begin position="803"/>
        <end position="877"/>
    </location>
</feature>
<dbReference type="InterPro" id="IPR044016">
    <property type="entry name" value="Big_13"/>
</dbReference>
<organism evidence="4 5">
    <name type="scientific">Octadecabacter ascidiaceicola</name>
    <dbReference type="NCBI Taxonomy" id="1655543"/>
    <lineage>
        <taxon>Bacteria</taxon>
        <taxon>Pseudomonadati</taxon>
        <taxon>Pseudomonadota</taxon>
        <taxon>Alphaproteobacteria</taxon>
        <taxon>Rhodobacterales</taxon>
        <taxon>Roseobacteraceae</taxon>
        <taxon>Octadecabacter</taxon>
    </lineage>
</organism>
<dbReference type="Pfam" id="PF12245">
    <property type="entry name" value="Big_3_2"/>
    <property type="match status" value="1"/>
</dbReference>
<dbReference type="InterPro" id="IPR013783">
    <property type="entry name" value="Ig-like_fold"/>
</dbReference>
<dbReference type="GO" id="GO:0001681">
    <property type="term" value="F:sialate O-acetylesterase activity"/>
    <property type="evidence" value="ECO:0007669"/>
    <property type="project" value="InterPro"/>
</dbReference>
<name>A0A238K5M0_9RHOB</name>
<dbReference type="Pfam" id="PF22783">
    <property type="entry name" value="BapA_N"/>
    <property type="match status" value="1"/>
</dbReference>
<sequence>MSAINFVVRDVAGNISRGTVAGEGVPSSLIVGAGADVSLNLTQGQIISYTRQGQALEVTLVDGRVIVIEGYFTSEGVSENQLFLSSDGYLTEVDLTQGAGADYFANYLQSDSAGKFAVNDDLYFMRGADVMLADAYVPADDEVGMLGAMAPLFGWGGAAAAAGAAAIVTTGGGGGGGGGGGSTAPEVAVTTGTDEGNNHIVNEKDHADGVDIGGTGTPGATVGVTIGNVTETTTVGDDGSWGVTFGPSDVETGEYSTVVDVTVTNEGGSTSVTHTLVVDTIIGADLSATGGVDGVINATEFGGGVTLTGTVTGGDTVVITIDGTEYAAEVSGSTWTLATGAAITAGDYHTHDIIVTATDAAGNSSSTTGTVIVDTVTAATISTSGVGGSDGVVFSGEHSSGASLTGTAEPGSTVVVTLSDGTQTYATHTFTAGASGTWSHTFPASELPTGEMTLIAAVEATDAAGNISRDEGTIEIDTFVNELEMTTNTAGGDDGVVNFNESGQAITMSGTVEVGSTVSVNLHGVIMEATVDASTGAWTVTYPGGTLPGGDYPTTVVVTATDAAGNSSSLTEAVHVDTVVGDLALSTQPIEFDDVVNYDEASDGVIINGTATPGLVVTVGFGDATMDVLAQPNGTWSANFPASQVPADTASAQITASITDAAGNYKEVSDTVEIDTVVNPFNFSAGQIEGNDIINHAEAENGGVTFDGQVEAFSSVVVEFNGYSQTVNANGAGQWSATFSEAQIGVDEYTAVVKATATDPHGNVSAPITRTVEVDTLVTHLTTADPVEGDNVVNFAEASDGVTLTGTVEAGSTVMITYDYDGGQIVREAAVDSAGNWSITYAGSEIPQGEYDVDITIDATDANGNTLSINDEFRVDTVDPEAPGIESVVVTPQGVTAVSIEATDADVTINEVTAGHQTNQLADQDDGISLGAAGDYYGFDAPLPNGSHLVVNELDDAGNANATFVVLEETATNSVDLGGLDGFDIGAIDLGYAQDAELTLDLATLEGLSDVDNNLIIHGSDADNDSVTILGAADSGQSTTIDGKSYDIYTMGDDAQIFIEDGVNVTI</sequence>
<proteinExistence type="predicted"/>
<feature type="domain" description="Bacterial Ig-like" evidence="2">
    <location>
        <begin position="401"/>
        <end position="478"/>
    </location>
</feature>
<dbReference type="PANTHER" id="PTHR22901">
    <property type="entry name" value="SIALATE O-ACETYLESTERASE"/>
    <property type="match status" value="1"/>
</dbReference>